<dbReference type="GO" id="GO:0016787">
    <property type="term" value="F:hydrolase activity"/>
    <property type="evidence" value="ECO:0007669"/>
    <property type="project" value="UniProtKB-KW"/>
</dbReference>
<keyword evidence="2" id="KW-0378">Hydrolase</keyword>
<sequence>MENYISKHIIRVAFLVLSVLVTLGGCSEPIKKYHSKRLFLAPDAESSNAGLRLFWSGAASVVIDDGTHSVLIDPFVSRQENSVFDIVFRRDAVVAECRINERVKRPEIARAKTILVGHSHYDHSLDVAEFARLTKAQVFGSLSTQRILRAHDHTTATRVTANDVLEKDDVDGRFKITVFASKHGNPPVCLEPFGCLNPLADTVPDSFELPAAVTEYGEGEVYAFFVEHKFGNVLHVGSAGVMSGTLDHLKGQVDVVLLSLVGRGPTEAFLKNIVAAVNPDYVIPIHFDNLFRSLDAETRVAKIAKLSEFFEVMERDYPNVNTGVIPFDEPWNLPHRGASDG</sequence>
<feature type="domain" description="Metallo-beta-lactamase" evidence="1">
    <location>
        <begin position="57"/>
        <end position="286"/>
    </location>
</feature>
<name>A0A3T0MZ15_9RHOB</name>
<dbReference type="PROSITE" id="PS51257">
    <property type="entry name" value="PROKAR_LIPOPROTEIN"/>
    <property type="match status" value="1"/>
</dbReference>
<dbReference type="PANTHER" id="PTHR43546">
    <property type="entry name" value="UPF0173 METAL-DEPENDENT HYDROLASE MJ1163-RELATED"/>
    <property type="match status" value="1"/>
</dbReference>
<dbReference type="RefSeq" id="WP_127747553.1">
    <property type="nucleotide sequence ID" value="NZ_CP033219.1"/>
</dbReference>
<proteinExistence type="predicted"/>
<dbReference type="EMBL" id="CP033219">
    <property type="protein sequence ID" value="AZV77010.1"/>
    <property type="molecule type" value="Genomic_DNA"/>
</dbReference>
<dbReference type="Proteomes" id="UP000283063">
    <property type="component" value="Chromosome"/>
</dbReference>
<dbReference type="OrthoDB" id="9805728at2"/>
<dbReference type="Pfam" id="PF12706">
    <property type="entry name" value="Lactamase_B_2"/>
    <property type="match status" value="1"/>
</dbReference>
<accession>A0A3T0MZ15</accession>
<dbReference type="KEGG" id="sedi:EBB79_03265"/>
<keyword evidence="3" id="KW-1185">Reference proteome</keyword>
<dbReference type="AlphaFoldDB" id="A0A3T0MZ15"/>
<dbReference type="SMART" id="SM00849">
    <property type="entry name" value="Lactamase_B"/>
    <property type="match status" value="1"/>
</dbReference>
<organism evidence="2 3">
    <name type="scientific">Parasedimentitalea marina</name>
    <dbReference type="NCBI Taxonomy" id="2483033"/>
    <lineage>
        <taxon>Bacteria</taxon>
        <taxon>Pseudomonadati</taxon>
        <taxon>Pseudomonadota</taxon>
        <taxon>Alphaproteobacteria</taxon>
        <taxon>Rhodobacterales</taxon>
        <taxon>Paracoccaceae</taxon>
        <taxon>Parasedimentitalea</taxon>
    </lineage>
</organism>
<gene>
    <name evidence="2" type="ORF">EBB79_03265</name>
</gene>
<dbReference type="SUPFAM" id="SSF56281">
    <property type="entry name" value="Metallo-hydrolase/oxidoreductase"/>
    <property type="match status" value="1"/>
</dbReference>
<dbReference type="InterPro" id="IPR036866">
    <property type="entry name" value="RibonucZ/Hydroxyglut_hydro"/>
</dbReference>
<protein>
    <submittedName>
        <fullName evidence="2">MBL fold metallo-hydrolase</fullName>
    </submittedName>
</protein>
<reference evidence="2 3" key="1">
    <citation type="submission" date="2018-10" db="EMBL/GenBank/DDBJ databases">
        <title>Parasedimentitalea marina sp. nov., a psychrophilic bacterium isolated from deep seawater of the New Britain Trench.</title>
        <authorList>
            <person name="Cao J."/>
        </authorList>
    </citation>
    <scope>NUCLEOTIDE SEQUENCE [LARGE SCALE GENOMIC DNA]</scope>
    <source>
        <strain evidence="2 3">W43</strain>
    </source>
</reference>
<evidence type="ECO:0000259" key="1">
    <source>
        <dbReference type="SMART" id="SM00849"/>
    </source>
</evidence>
<dbReference type="Gene3D" id="3.60.15.10">
    <property type="entry name" value="Ribonuclease Z/Hydroxyacylglutathione hydrolase-like"/>
    <property type="match status" value="1"/>
</dbReference>
<dbReference type="InterPro" id="IPR050114">
    <property type="entry name" value="UPF0173_UPF0282_UlaG_hydrolase"/>
</dbReference>
<dbReference type="PANTHER" id="PTHR43546:SF3">
    <property type="entry name" value="UPF0173 METAL-DEPENDENT HYDROLASE MJ1163"/>
    <property type="match status" value="1"/>
</dbReference>
<evidence type="ECO:0000313" key="2">
    <source>
        <dbReference type="EMBL" id="AZV77010.1"/>
    </source>
</evidence>
<dbReference type="InterPro" id="IPR001279">
    <property type="entry name" value="Metallo-B-lactamas"/>
</dbReference>
<evidence type="ECO:0000313" key="3">
    <source>
        <dbReference type="Proteomes" id="UP000283063"/>
    </source>
</evidence>